<dbReference type="PANTHER" id="PTHR43568">
    <property type="entry name" value="P PROTEIN"/>
    <property type="match status" value="1"/>
</dbReference>
<keyword evidence="1" id="KW-0472">Membrane</keyword>
<organism evidence="2">
    <name type="scientific">marine sediment metagenome</name>
    <dbReference type="NCBI Taxonomy" id="412755"/>
    <lineage>
        <taxon>unclassified sequences</taxon>
        <taxon>metagenomes</taxon>
        <taxon>ecological metagenomes</taxon>
    </lineage>
</organism>
<comment type="caution">
    <text evidence="2">The sequence shown here is derived from an EMBL/GenBank/DDBJ whole genome shotgun (WGS) entry which is preliminary data.</text>
</comment>
<gene>
    <name evidence="2" type="ORF">S01H1_50260</name>
</gene>
<reference evidence="2" key="1">
    <citation type="journal article" date="2014" name="Front. Microbiol.">
        <title>High frequency of phylogenetically diverse reductive dehalogenase-homologous genes in deep subseafloor sedimentary metagenomes.</title>
        <authorList>
            <person name="Kawai M."/>
            <person name="Futagami T."/>
            <person name="Toyoda A."/>
            <person name="Takaki Y."/>
            <person name="Nishi S."/>
            <person name="Hori S."/>
            <person name="Arai W."/>
            <person name="Tsubouchi T."/>
            <person name="Morono Y."/>
            <person name="Uchiyama I."/>
            <person name="Ito T."/>
            <person name="Fujiyama A."/>
            <person name="Inagaki F."/>
            <person name="Takami H."/>
        </authorList>
    </citation>
    <scope>NUCLEOTIDE SEQUENCE</scope>
    <source>
        <strain evidence="2">Expedition CK06-06</strain>
    </source>
</reference>
<evidence type="ECO:0000313" key="2">
    <source>
        <dbReference type="EMBL" id="GAG27658.1"/>
    </source>
</evidence>
<dbReference type="AlphaFoldDB" id="X0WT19"/>
<dbReference type="EMBL" id="BARS01032380">
    <property type="protein sequence ID" value="GAG27658.1"/>
    <property type="molecule type" value="Genomic_DNA"/>
</dbReference>
<dbReference type="InterPro" id="IPR051475">
    <property type="entry name" value="Diverse_Ion_Transporter"/>
</dbReference>
<feature type="transmembrane region" description="Helical" evidence="1">
    <location>
        <begin position="103"/>
        <end position="120"/>
    </location>
</feature>
<protein>
    <recommendedName>
        <fullName evidence="3">Citrate transporter-like domain-containing protein</fullName>
    </recommendedName>
</protein>
<accession>X0WT19</accession>
<name>X0WT19_9ZZZZ</name>
<sequence length="122" mass="12957">SQILILAGNSLDQATMLTLWASGIASGIVDNIPFTVAFLPVVDLLSVNLPRALENKVLYWALILGADFGGNATYLGSAPNIVAVGLLAQAGSRITFGRFMRDGVPVTVVTLIIASIWLLLRY</sequence>
<dbReference type="PANTHER" id="PTHR43568:SF1">
    <property type="entry name" value="P PROTEIN"/>
    <property type="match status" value="1"/>
</dbReference>
<feature type="non-terminal residue" evidence="2">
    <location>
        <position position="1"/>
    </location>
</feature>
<evidence type="ECO:0008006" key="3">
    <source>
        <dbReference type="Google" id="ProtNLM"/>
    </source>
</evidence>
<keyword evidence="1" id="KW-0812">Transmembrane</keyword>
<proteinExistence type="predicted"/>
<keyword evidence="1" id="KW-1133">Transmembrane helix</keyword>
<evidence type="ECO:0000256" key="1">
    <source>
        <dbReference type="SAM" id="Phobius"/>
    </source>
</evidence>
<dbReference type="InterPro" id="IPR031566">
    <property type="entry name" value="CitMHS_2"/>
</dbReference>
<dbReference type="Pfam" id="PF16980">
    <property type="entry name" value="CitMHS_2"/>
    <property type="match status" value="1"/>
</dbReference>